<dbReference type="PRINTS" id="PR00171">
    <property type="entry name" value="SUGRTRNSPORT"/>
</dbReference>
<sequence length="350" mass="38159">MGGGAYGVASSIISGILGEPKFHDEPASKKALISSSLVFGITIGALLTVLLTEYLGRRWIVIIAGIQSFIFQSILSMISHPTTIIVIRFISGIGLGSICTLTPIYCLELAQDKYKGRFVFLYQVSTTLGHNLGYLLNIIFNYVQSGWRYEFAISGIPVLIMGIGAIFCSESQARELIVGSSLAIFCQFTGINVVVYYTPQILEKAKMSKRISFLSVTLAIGVWNTLLTLPPLELIERYGRRTVLLIGSFVTTIGMLLIAIGYLVPKLVERDISYVLAIPGLIIFITGFEFGIGGVFYVLIAEMFPSKVAGVVSSLNMLIVWICADIIIALYQPLAKKISEGKVFIALTVV</sequence>
<gene>
    <name evidence="9" type="ORF">EZS28_019954</name>
</gene>
<dbReference type="Pfam" id="PF00083">
    <property type="entry name" value="Sugar_tr"/>
    <property type="match status" value="2"/>
</dbReference>
<feature type="transmembrane region" description="Helical" evidence="7">
    <location>
        <begin position="149"/>
        <end position="169"/>
    </location>
</feature>
<proteinExistence type="inferred from homology"/>
<feature type="transmembrane region" description="Helical" evidence="7">
    <location>
        <begin position="31"/>
        <end position="52"/>
    </location>
</feature>
<evidence type="ECO:0000256" key="5">
    <source>
        <dbReference type="ARBA" id="ARBA00022989"/>
    </source>
</evidence>
<evidence type="ECO:0000259" key="8">
    <source>
        <dbReference type="PROSITE" id="PS50850"/>
    </source>
</evidence>
<dbReference type="PROSITE" id="PS00217">
    <property type="entry name" value="SUGAR_TRANSPORT_2"/>
    <property type="match status" value="1"/>
</dbReference>
<reference evidence="9 10" key="1">
    <citation type="submission" date="2019-03" db="EMBL/GenBank/DDBJ databases">
        <title>Single cell metagenomics reveals metabolic interactions within the superorganism composed of flagellate Streblomastix strix and complex community of Bacteroidetes bacteria on its surface.</title>
        <authorList>
            <person name="Treitli S.C."/>
            <person name="Kolisko M."/>
            <person name="Husnik F."/>
            <person name="Keeling P."/>
            <person name="Hampl V."/>
        </authorList>
    </citation>
    <scope>NUCLEOTIDE SEQUENCE [LARGE SCALE GENOMIC DNA]</scope>
    <source>
        <strain evidence="9">ST1C</strain>
    </source>
</reference>
<dbReference type="InterPro" id="IPR020846">
    <property type="entry name" value="MFS_dom"/>
</dbReference>
<feature type="transmembrane region" description="Helical" evidence="7">
    <location>
        <begin position="176"/>
        <end position="199"/>
    </location>
</feature>
<comment type="subcellular location">
    <subcellularLocation>
        <location evidence="1">Membrane</location>
        <topology evidence="1">Multi-pass membrane protein</topology>
    </subcellularLocation>
</comment>
<dbReference type="PANTHER" id="PTHR48020:SF12">
    <property type="entry name" value="PROTON MYO-INOSITOL COTRANSPORTER"/>
    <property type="match status" value="1"/>
</dbReference>
<name>A0A5J4VPW8_9EUKA</name>
<dbReference type="InterPro" id="IPR036259">
    <property type="entry name" value="MFS_trans_sf"/>
</dbReference>
<dbReference type="AlphaFoldDB" id="A0A5J4VPW8"/>
<dbReference type="InterPro" id="IPR005828">
    <property type="entry name" value="MFS_sugar_transport-like"/>
</dbReference>
<dbReference type="InterPro" id="IPR050814">
    <property type="entry name" value="Myo-inositol_Transporter"/>
</dbReference>
<dbReference type="Gene3D" id="1.20.1250.20">
    <property type="entry name" value="MFS general substrate transporter like domains"/>
    <property type="match status" value="2"/>
</dbReference>
<keyword evidence="4 7" id="KW-0812">Transmembrane</keyword>
<dbReference type="SUPFAM" id="SSF103473">
    <property type="entry name" value="MFS general substrate transporter"/>
    <property type="match status" value="1"/>
</dbReference>
<evidence type="ECO:0000313" key="10">
    <source>
        <dbReference type="Proteomes" id="UP000324800"/>
    </source>
</evidence>
<dbReference type="GO" id="GO:0022857">
    <property type="term" value="F:transmembrane transporter activity"/>
    <property type="evidence" value="ECO:0007669"/>
    <property type="project" value="InterPro"/>
</dbReference>
<dbReference type="EMBL" id="SNRW01005720">
    <property type="protein sequence ID" value="KAA6384520.1"/>
    <property type="molecule type" value="Genomic_DNA"/>
</dbReference>
<feature type="transmembrane region" description="Helical" evidence="7">
    <location>
        <begin position="211"/>
        <end position="230"/>
    </location>
</feature>
<feature type="domain" description="Major facilitator superfamily (MFS) profile" evidence="8">
    <location>
        <begin position="1"/>
        <end position="350"/>
    </location>
</feature>
<dbReference type="InterPro" id="IPR003663">
    <property type="entry name" value="Sugar/inositol_transpt"/>
</dbReference>
<dbReference type="InterPro" id="IPR005829">
    <property type="entry name" value="Sugar_transporter_CS"/>
</dbReference>
<feature type="transmembrane region" description="Helical" evidence="7">
    <location>
        <begin position="85"/>
        <end position="107"/>
    </location>
</feature>
<keyword evidence="3" id="KW-0813">Transport</keyword>
<organism evidence="9 10">
    <name type="scientific">Streblomastix strix</name>
    <dbReference type="NCBI Taxonomy" id="222440"/>
    <lineage>
        <taxon>Eukaryota</taxon>
        <taxon>Metamonada</taxon>
        <taxon>Preaxostyla</taxon>
        <taxon>Oxymonadida</taxon>
        <taxon>Streblomastigidae</taxon>
        <taxon>Streblomastix</taxon>
    </lineage>
</organism>
<evidence type="ECO:0000256" key="1">
    <source>
        <dbReference type="ARBA" id="ARBA00004141"/>
    </source>
</evidence>
<evidence type="ECO:0000256" key="3">
    <source>
        <dbReference type="ARBA" id="ARBA00022448"/>
    </source>
</evidence>
<dbReference type="Proteomes" id="UP000324800">
    <property type="component" value="Unassembled WGS sequence"/>
</dbReference>
<dbReference type="OrthoDB" id="8120565at2759"/>
<keyword evidence="6 7" id="KW-0472">Membrane</keyword>
<evidence type="ECO:0000256" key="4">
    <source>
        <dbReference type="ARBA" id="ARBA00022692"/>
    </source>
</evidence>
<accession>A0A5J4VPW8</accession>
<dbReference type="PROSITE" id="PS50850">
    <property type="entry name" value="MFS"/>
    <property type="match status" value="1"/>
</dbReference>
<keyword evidence="5 7" id="KW-1133">Transmembrane helix</keyword>
<dbReference type="PANTHER" id="PTHR48020">
    <property type="entry name" value="PROTON MYO-INOSITOL COTRANSPORTER"/>
    <property type="match status" value="1"/>
</dbReference>
<feature type="transmembrane region" description="Helical" evidence="7">
    <location>
        <begin position="119"/>
        <end position="143"/>
    </location>
</feature>
<evidence type="ECO:0000256" key="7">
    <source>
        <dbReference type="SAM" id="Phobius"/>
    </source>
</evidence>
<feature type="transmembrane region" description="Helical" evidence="7">
    <location>
        <begin position="242"/>
        <end position="264"/>
    </location>
</feature>
<evidence type="ECO:0000313" key="9">
    <source>
        <dbReference type="EMBL" id="KAA6384520.1"/>
    </source>
</evidence>
<evidence type="ECO:0000256" key="2">
    <source>
        <dbReference type="ARBA" id="ARBA00010992"/>
    </source>
</evidence>
<feature type="transmembrane region" description="Helical" evidence="7">
    <location>
        <begin position="59"/>
        <end position="79"/>
    </location>
</feature>
<feature type="transmembrane region" description="Helical" evidence="7">
    <location>
        <begin position="308"/>
        <end position="331"/>
    </location>
</feature>
<feature type="transmembrane region" description="Helical" evidence="7">
    <location>
        <begin position="276"/>
        <end position="301"/>
    </location>
</feature>
<dbReference type="GO" id="GO:0016020">
    <property type="term" value="C:membrane"/>
    <property type="evidence" value="ECO:0007669"/>
    <property type="project" value="UniProtKB-SubCell"/>
</dbReference>
<comment type="caution">
    <text evidence="9">The sequence shown here is derived from an EMBL/GenBank/DDBJ whole genome shotgun (WGS) entry which is preliminary data.</text>
</comment>
<protein>
    <submittedName>
        <fullName evidence="9">Putative sugar porter family MFS transporter</fullName>
    </submittedName>
</protein>
<comment type="similarity">
    <text evidence="2">Belongs to the major facilitator superfamily. Sugar transporter (TC 2.A.1.1) family.</text>
</comment>
<evidence type="ECO:0000256" key="6">
    <source>
        <dbReference type="ARBA" id="ARBA00023136"/>
    </source>
</evidence>